<name>A0A7Z0D9Z9_9ACTN</name>
<keyword evidence="4" id="KW-1185">Reference proteome</keyword>
<evidence type="ECO:0000259" key="2">
    <source>
        <dbReference type="Pfam" id="PF20815"/>
    </source>
</evidence>
<dbReference type="Proteomes" id="UP000527616">
    <property type="component" value="Unassembled WGS sequence"/>
</dbReference>
<dbReference type="InterPro" id="IPR049311">
    <property type="entry name" value="GIY_YIG_cat"/>
</dbReference>
<organism evidence="3 4">
    <name type="scientific">Naumannella cuiyingiana</name>
    <dbReference type="NCBI Taxonomy" id="1347891"/>
    <lineage>
        <taxon>Bacteria</taxon>
        <taxon>Bacillati</taxon>
        <taxon>Actinomycetota</taxon>
        <taxon>Actinomycetes</taxon>
        <taxon>Propionibacteriales</taxon>
        <taxon>Propionibacteriaceae</taxon>
        <taxon>Naumannella</taxon>
    </lineage>
</organism>
<gene>
    <name evidence="3" type="ORF">GGQ54_002271</name>
</gene>
<feature type="region of interest" description="Disordered" evidence="1">
    <location>
        <begin position="84"/>
        <end position="115"/>
    </location>
</feature>
<dbReference type="Pfam" id="PF20815">
    <property type="entry name" value="GIY_YIG_2"/>
    <property type="match status" value="1"/>
</dbReference>
<evidence type="ECO:0000313" key="4">
    <source>
        <dbReference type="Proteomes" id="UP000527616"/>
    </source>
</evidence>
<evidence type="ECO:0000256" key="1">
    <source>
        <dbReference type="SAM" id="MobiDB-lite"/>
    </source>
</evidence>
<protein>
    <recommendedName>
        <fullName evidence="2">GIY-YIG catalytic domain-containing protein</fullName>
    </recommendedName>
</protein>
<feature type="compositionally biased region" description="Polar residues" evidence="1">
    <location>
        <begin position="84"/>
        <end position="96"/>
    </location>
</feature>
<reference evidence="3 4" key="1">
    <citation type="submission" date="2020-07" db="EMBL/GenBank/DDBJ databases">
        <title>Sequencing the genomes of 1000 actinobacteria strains.</title>
        <authorList>
            <person name="Klenk H.-P."/>
        </authorList>
    </citation>
    <scope>NUCLEOTIDE SEQUENCE [LARGE SCALE GENOMIC DNA]</scope>
    <source>
        <strain evidence="3 4">DSM 103164</strain>
    </source>
</reference>
<dbReference type="EMBL" id="JACBZS010000001">
    <property type="protein sequence ID" value="NYI71711.1"/>
    <property type="molecule type" value="Genomic_DNA"/>
</dbReference>
<feature type="domain" description="GIY-YIG catalytic" evidence="2">
    <location>
        <begin position="172"/>
        <end position="291"/>
    </location>
</feature>
<sequence>MTMRITLDGQSFELTPELVRSRLEGHAPENIRNYWVDIDGIRWPVKQVISLATGVEDRKRFRSQFSRRWLESLGFAIGSENAASVQGRPSSRATISSPPPTIHPGRNPDNESPAGVEIGSVLDRLRDDASSNNLADVLATGGRGLKSPGMYSWWVDVAGAEDLSRGLGHPVEPGLIYAGLAGATRNGGSKSSNTLWGRIATMHLGKKRQFSTLRRSLGGILAAAHGQPTIDEVELSTWMYAHLRVVTIPVADPDTLNDLESALLAELDPPLNLAKVPKTPLRQKLSALRKQFGTEEANA</sequence>
<accession>A0A7Z0D9Z9</accession>
<evidence type="ECO:0000313" key="3">
    <source>
        <dbReference type="EMBL" id="NYI71711.1"/>
    </source>
</evidence>
<dbReference type="AlphaFoldDB" id="A0A7Z0D9Z9"/>
<dbReference type="RefSeq" id="WP_179445500.1">
    <property type="nucleotide sequence ID" value="NZ_JACBZS010000001.1"/>
</dbReference>
<proteinExistence type="predicted"/>
<comment type="caution">
    <text evidence="3">The sequence shown here is derived from an EMBL/GenBank/DDBJ whole genome shotgun (WGS) entry which is preliminary data.</text>
</comment>